<protein>
    <submittedName>
        <fullName evidence="1">Uncharacterized protein</fullName>
    </submittedName>
</protein>
<sequence>MWPKGHFKKMQFGGPHYEIFLYNIITELM</sequence>
<comment type="caution">
    <text evidence="1">The sequence shown here is derived from an EMBL/GenBank/DDBJ whole genome shotgun (WGS) entry which is preliminary data.</text>
</comment>
<dbReference type="Proteomes" id="UP001152888">
    <property type="component" value="Unassembled WGS sequence"/>
</dbReference>
<gene>
    <name evidence="1" type="ORF">ACAOBT_LOCUS33957</name>
</gene>
<evidence type="ECO:0000313" key="2">
    <source>
        <dbReference type="Proteomes" id="UP001152888"/>
    </source>
</evidence>
<evidence type="ECO:0000313" key="1">
    <source>
        <dbReference type="EMBL" id="CAH2014209.1"/>
    </source>
</evidence>
<organism evidence="1 2">
    <name type="scientific">Acanthoscelides obtectus</name>
    <name type="common">Bean weevil</name>
    <name type="synonym">Bruchus obtectus</name>
    <dbReference type="NCBI Taxonomy" id="200917"/>
    <lineage>
        <taxon>Eukaryota</taxon>
        <taxon>Metazoa</taxon>
        <taxon>Ecdysozoa</taxon>
        <taxon>Arthropoda</taxon>
        <taxon>Hexapoda</taxon>
        <taxon>Insecta</taxon>
        <taxon>Pterygota</taxon>
        <taxon>Neoptera</taxon>
        <taxon>Endopterygota</taxon>
        <taxon>Coleoptera</taxon>
        <taxon>Polyphaga</taxon>
        <taxon>Cucujiformia</taxon>
        <taxon>Chrysomeloidea</taxon>
        <taxon>Chrysomelidae</taxon>
        <taxon>Bruchinae</taxon>
        <taxon>Bruchini</taxon>
        <taxon>Acanthoscelides</taxon>
    </lineage>
</organism>
<proteinExistence type="predicted"/>
<dbReference type="EMBL" id="CAKOFQ010008443">
    <property type="protein sequence ID" value="CAH2014209.1"/>
    <property type="molecule type" value="Genomic_DNA"/>
</dbReference>
<reference evidence="1" key="1">
    <citation type="submission" date="2022-03" db="EMBL/GenBank/DDBJ databases">
        <authorList>
            <person name="Sayadi A."/>
        </authorList>
    </citation>
    <scope>NUCLEOTIDE SEQUENCE</scope>
</reference>
<accession>A0A9P0ML29</accession>
<dbReference type="AlphaFoldDB" id="A0A9P0ML29"/>
<name>A0A9P0ML29_ACAOB</name>
<keyword evidence="2" id="KW-1185">Reference proteome</keyword>